<comment type="caution">
    <text evidence="1">The sequence shown here is derived from an EMBL/GenBank/DDBJ whole genome shotgun (WGS) entry which is preliminary data.</text>
</comment>
<evidence type="ECO:0008006" key="3">
    <source>
        <dbReference type="Google" id="ProtNLM"/>
    </source>
</evidence>
<accession>A0A7Y9L713</accession>
<organism evidence="1 2">
    <name type="scientific">Microlunatus parietis</name>
    <dbReference type="NCBI Taxonomy" id="682979"/>
    <lineage>
        <taxon>Bacteria</taxon>
        <taxon>Bacillati</taxon>
        <taxon>Actinomycetota</taxon>
        <taxon>Actinomycetes</taxon>
        <taxon>Propionibacteriales</taxon>
        <taxon>Propionibacteriaceae</taxon>
        <taxon>Microlunatus</taxon>
    </lineage>
</organism>
<dbReference type="AlphaFoldDB" id="A0A7Y9L713"/>
<dbReference type="Pfam" id="PF13578">
    <property type="entry name" value="Methyltransf_24"/>
    <property type="match status" value="1"/>
</dbReference>
<dbReference type="SUPFAM" id="SSF53335">
    <property type="entry name" value="S-adenosyl-L-methionine-dependent methyltransferases"/>
    <property type="match status" value="1"/>
</dbReference>
<dbReference type="Gene3D" id="3.40.50.150">
    <property type="entry name" value="Vaccinia Virus protein VP39"/>
    <property type="match status" value="1"/>
</dbReference>
<evidence type="ECO:0000313" key="2">
    <source>
        <dbReference type="Proteomes" id="UP000569914"/>
    </source>
</evidence>
<proteinExistence type="predicted"/>
<evidence type="ECO:0000313" key="1">
    <source>
        <dbReference type="EMBL" id="NYE69374.1"/>
    </source>
</evidence>
<dbReference type="Proteomes" id="UP000569914">
    <property type="component" value="Unassembled WGS sequence"/>
</dbReference>
<dbReference type="InterPro" id="IPR029063">
    <property type="entry name" value="SAM-dependent_MTases_sf"/>
</dbReference>
<protein>
    <recommendedName>
        <fullName evidence="3">Methyltransferase domain-containing protein</fullName>
    </recommendedName>
</protein>
<dbReference type="RefSeq" id="WP_179748108.1">
    <property type="nucleotide sequence ID" value="NZ_JACCBU010000001.1"/>
</dbReference>
<sequence length="247" mass="27450">MYYIDFLTEVHRRHRPGAYLEIGVASGKSLRLAECRAVGIDPAFAITAPLDNDVAVFRTTSDEYFNRPDPLQATGGQPFELSFIDGLHLFEFALRDLINAERTSSPHGVIIIDDMFPRTVDEAARVRHTDAWTGDVFWIIDVLARYRPGLTVVGVDTRPTGLLLVFGLDPSDTTLADHYDEILADYRRADPQPVPDQVLQRSIVFPADRLLESELIEETRSAETPAAIQANLQRVAAARLGTAFVTA</sequence>
<name>A0A7Y9L713_9ACTN</name>
<reference evidence="1 2" key="1">
    <citation type="submission" date="2020-07" db="EMBL/GenBank/DDBJ databases">
        <title>Sequencing the genomes of 1000 actinobacteria strains.</title>
        <authorList>
            <person name="Klenk H.-P."/>
        </authorList>
    </citation>
    <scope>NUCLEOTIDE SEQUENCE [LARGE SCALE GENOMIC DNA]</scope>
    <source>
        <strain evidence="1 2">DSM 22083</strain>
    </source>
</reference>
<keyword evidence="2" id="KW-1185">Reference proteome</keyword>
<gene>
    <name evidence="1" type="ORF">BKA15_000703</name>
</gene>
<dbReference type="EMBL" id="JACCBU010000001">
    <property type="protein sequence ID" value="NYE69374.1"/>
    <property type="molecule type" value="Genomic_DNA"/>
</dbReference>